<evidence type="ECO:0000313" key="1">
    <source>
        <dbReference type="EMBL" id="KIO72376.1"/>
    </source>
</evidence>
<reference evidence="1 2" key="1">
    <citation type="submission" date="2015-01" db="EMBL/GenBank/DDBJ databases">
        <title>Draft Genome Sequences of Four Bacillus thermoamylovorans Strains, Isolated From Food Products.</title>
        <authorList>
            <person name="Krawcyk A.O."/>
            <person name="Berendsen E.M."/>
            <person name="Eijlander R.T."/>
            <person name="de Jong A."/>
            <person name="Wells-Bennik M."/>
            <person name="Kuipers O.P."/>
        </authorList>
    </citation>
    <scope>NUCLEOTIDE SEQUENCE [LARGE SCALE GENOMIC DNA]</scope>
    <source>
        <strain evidence="1 2">B4167</strain>
    </source>
</reference>
<evidence type="ECO:0000313" key="2">
    <source>
        <dbReference type="Proteomes" id="UP000032076"/>
    </source>
</evidence>
<organism evidence="1 2">
    <name type="scientific">Caldibacillus thermoamylovorans</name>
    <dbReference type="NCBI Taxonomy" id="35841"/>
    <lineage>
        <taxon>Bacteria</taxon>
        <taxon>Bacillati</taxon>
        <taxon>Bacillota</taxon>
        <taxon>Bacilli</taxon>
        <taxon>Bacillales</taxon>
        <taxon>Bacillaceae</taxon>
        <taxon>Caldibacillus</taxon>
    </lineage>
</organism>
<accession>A0A0D0G8J1</accession>
<protein>
    <submittedName>
        <fullName evidence="1">Uncharacterized protein</fullName>
    </submittedName>
</protein>
<proteinExistence type="predicted"/>
<comment type="caution">
    <text evidence="1">The sequence shown here is derived from an EMBL/GenBank/DDBJ whole genome shotgun (WGS) entry which is preliminary data.</text>
</comment>
<dbReference type="AlphaFoldDB" id="A0A0D0G8J1"/>
<name>A0A0D0G8J1_9BACI</name>
<gene>
    <name evidence="1" type="ORF">B4167_1066</name>
</gene>
<sequence>MKMNVFGANFGAKLGLININQISLGVCKGMGIFQKNIK</sequence>
<dbReference type="Proteomes" id="UP000032076">
    <property type="component" value="Unassembled WGS sequence"/>
</dbReference>
<dbReference type="EMBL" id="JXLU01000095">
    <property type="protein sequence ID" value="KIO72376.1"/>
    <property type="molecule type" value="Genomic_DNA"/>
</dbReference>